<feature type="transmembrane region" description="Helical" evidence="1">
    <location>
        <begin position="35"/>
        <end position="52"/>
    </location>
</feature>
<feature type="transmembrane region" description="Helical" evidence="1">
    <location>
        <begin position="208"/>
        <end position="225"/>
    </location>
</feature>
<reference evidence="2" key="1">
    <citation type="submission" date="2016-10" db="EMBL/GenBank/DDBJ databases">
        <authorList>
            <person name="de Groot N.N."/>
        </authorList>
    </citation>
    <scope>NUCLEOTIDE SEQUENCE</scope>
</reference>
<feature type="transmembrane region" description="Helical" evidence="1">
    <location>
        <begin position="177"/>
        <end position="196"/>
    </location>
</feature>
<keyword evidence="1" id="KW-0472">Membrane</keyword>
<evidence type="ECO:0000313" key="2">
    <source>
        <dbReference type="EMBL" id="SFV65086.1"/>
    </source>
</evidence>
<protein>
    <submittedName>
        <fullName evidence="2">Uncharacterized protein</fullName>
    </submittedName>
</protein>
<dbReference type="AlphaFoldDB" id="A0A1W1CH18"/>
<organism evidence="2">
    <name type="scientific">hydrothermal vent metagenome</name>
    <dbReference type="NCBI Taxonomy" id="652676"/>
    <lineage>
        <taxon>unclassified sequences</taxon>
        <taxon>metagenomes</taxon>
        <taxon>ecological metagenomes</taxon>
    </lineage>
</organism>
<feature type="transmembrane region" description="Helical" evidence="1">
    <location>
        <begin position="124"/>
        <end position="145"/>
    </location>
</feature>
<keyword evidence="1" id="KW-0812">Transmembrane</keyword>
<feature type="transmembrane region" description="Helical" evidence="1">
    <location>
        <begin position="6"/>
        <end position="23"/>
    </location>
</feature>
<dbReference type="EMBL" id="FPHE01000139">
    <property type="protein sequence ID" value="SFV65086.1"/>
    <property type="molecule type" value="Genomic_DNA"/>
</dbReference>
<accession>A0A1W1CH18</accession>
<keyword evidence="1" id="KW-1133">Transmembrane helix</keyword>
<feature type="transmembrane region" description="Helical" evidence="1">
    <location>
        <begin position="151"/>
        <end position="170"/>
    </location>
</feature>
<evidence type="ECO:0000256" key="1">
    <source>
        <dbReference type="SAM" id="Phobius"/>
    </source>
</evidence>
<sequence length="237" mass="28050">MENGFFETISVLLLFAIFLYGVLCSIRSRDRFSRLTLFFILSFSLLAFLGAMEEISWGQQIFHFKSSEYFLEHNLQHETNLHNLIDANLFSSIIYSSIYTLFVFIPLLYKLFKSHLERFSLLKYFDINPHTILVVLFASVFQLYFYNDIGIVVDALTHIVALMLFGYFLVTKRSDRWLRIHFIFIVFATIVSAYHYKAYSFFNMQYEIRESFVVLSALLIFIELIKKEKNEKSSLDN</sequence>
<proteinExistence type="predicted"/>
<name>A0A1W1CH18_9ZZZZ</name>
<feature type="transmembrane region" description="Helical" evidence="1">
    <location>
        <begin position="93"/>
        <end position="112"/>
    </location>
</feature>
<gene>
    <name evidence="2" type="ORF">MNB_SV-12-1638</name>
</gene>